<evidence type="ECO:0000256" key="5">
    <source>
        <dbReference type="SAM" id="MobiDB-lite"/>
    </source>
</evidence>
<dbReference type="WBParaSite" id="PSAMB.scaffold1767size27995.g14760.t1">
    <property type="protein sequence ID" value="PSAMB.scaffold1767size27995.g14760.t1"/>
    <property type="gene ID" value="PSAMB.scaffold1767size27995.g14760"/>
</dbReference>
<dbReference type="SUPFAM" id="SSF81321">
    <property type="entry name" value="Family A G protein-coupled receptor-like"/>
    <property type="match status" value="1"/>
</dbReference>
<comment type="subcellular location">
    <subcellularLocation>
        <location evidence="1">Membrane</location>
    </subcellularLocation>
</comment>
<organism evidence="8 9">
    <name type="scientific">Plectus sambesii</name>
    <dbReference type="NCBI Taxonomy" id="2011161"/>
    <lineage>
        <taxon>Eukaryota</taxon>
        <taxon>Metazoa</taxon>
        <taxon>Ecdysozoa</taxon>
        <taxon>Nematoda</taxon>
        <taxon>Chromadorea</taxon>
        <taxon>Plectida</taxon>
        <taxon>Plectina</taxon>
        <taxon>Plectoidea</taxon>
        <taxon>Plectidae</taxon>
        <taxon>Plectus</taxon>
    </lineage>
</organism>
<keyword evidence="3 6" id="KW-1133">Transmembrane helix</keyword>
<keyword evidence="4 6" id="KW-0472">Membrane</keyword>
<feature type="transmembrane region" description="Helical" evidence="6">
    <location>
        <begin position="131"/>
        <end position="151"/>
    </location>
</feature>
<feature type="transmembrane region" description="Helical" evidence="6">
    <location>
        <begin position="297"/>
        <end position="320"/>
    </location>
</feature>
<sequence length="402" mass="45587">MMSAGYVAVCYIFLTVTGIALNVFVLCRLCILAKRKRVLFMTGCGLPLAAMTAADLLSLASTVASIFFPLFVAFVDPRDVVKDWQCKTLLFTLHTMTTASIWCWLLATLMRYTAVYHPQMHLTRWRLGCKSLLLVVLISAVMNSWVSVTAVSGQDYCYQRPLFDHIEINSWLHFVDILWSYVLPLVITVILDIRVMVKPPPGLESSRRESSKIDSKVVVRSNVINGRQKPFTQNKVIKSLVKQMKTTEQSDKNMTTNKDAKEMVDNEQNNLLIDGKPQYSKTGQSRSARARSSIAKWLLITTVKLLIITPDSVLRLVTFFCSCDLSSDPSSFMHFTVIFARMLYFVQFWCNAAYLFTVLRSGDVKMRREREQERTNANMRSGNNNNNSNTHLPLQSSPSSSL</sequence>
<feature type="domain" description="G-protein coupled receptors family 1 profile" evidence="7">
    <location>
        <begin position="21"/>
        <end position="355"/>
    </location>
</feature>
<feature type="transmembrane region" description="Helical" evidence="6">
    <location>
        <begin position="332"/>
        <end position="359"/>
    </location>
</feature>
<evidence type="ECO:0000313" key="8">
    <source>
        <dbReference type="Proteomes" id="UP000887566"/>
    </source>
</evidence>
<evidence type="ECO:0000256" key="1">
    <source>
        <dbReference type="ARBA" id="ARBA00004370"/>
    </source>
</evidence>
<proteinExistence type="predicted"/>
<accession>A0A914VBZ3</accession>
<feature type="transmembrane region" description="Helical" evidence="6">
    <location>
        <begin position="6"/>
        <end position="26"/>
    </location>
</feature>
<evidence type="ECO:0000256" key="3">
    <source>
        <dbReference type="ARBA" id="ARBA00022989"/>
    </source>
</evidence>
<feature type="transmembrane region" description="Helical" evidence="6">
    <location>
        <begin position="88"/>
        <end position="110"/>
    </location>
</feature>
<name>A0A914VBZ3_9BILA</name>
<evidence type="ECO:0000256" key="2">
    <source>
        <dbReference type="ARBA" id="ARBA00022692"/>
    </source>
</evidence>
<protein>
    <submittedName>
        <fullName evidence="9">G-protein coupled receptors family 1 profile domain-containing protein</fullName>
    </submittedName>
</protein>
<keyword evidence="2 6" id="KW-0812">Transmembrane</keyword>
<dbReference type="InterPro" id="IPR017452">
    <property type="entry name" value="GPCR_Rhodpsn_7TM"/>
</dbReference>
<dbReference type="PROSITE" id="PS50262">
    <property type="entry name" value="G_PROTEIN_RECEP_F1_2"/>
    <property type="match status" value="1"/>
</dbReference>
<feature type="compositionally biased region" description="Low complexity" evidence="5">
    <location>
        <begin position="376"/>
        <end position="402"/>
    </location>
</feature>
<evidence type="ECO:0000256" key="4">
    <source>
        <dbReference type="ARBA" id="ARBA00023136"/>
    </source>
</evidence>
<feature type="region of interest" description="Disordered" evidence="5">
    <location>
        <begin position="369"/>
        <end position="402"/>
    </location>
</feature>
<keyword evidence="8" id="KW-1185">Reference proteome</keyword>
<feature type="transmembrane region" description="Helical" evidence="6">
    <location>
        <begin position="38"/>
        <end position="68"/>
    </location>
</feature>
<evidence type="ECO:0000259" key="7">
    <source>
        <dbReference type="PROSITE" id="PS50262"/>
    </source>
</evidence>
<dbReference type="AlphaFoldDB" id="A0A914VBZ3"/>
<dbReference type="GO" id="GO:0016020">
    <property type="term" value="C:membrane"/>
    <property type="evidence" value="ECO:0007669"/>
    <property type="project" value="UniProtKB-SubCell"/>
</dbReference>
<dbReference type="PANTHER" id="PTHR24224:SF37">
    <property type="entry name" value="G-PROTEIN COUPLED RECEPTORS FAMILY 1 PROFILE DOMAIN-CONTAINING PROTEIN"/>
    <property type="match status" value="1"/>
</dbReference>
<evidence type="ECO:0000313" key="9">
    <source>
        <dbReference type="WBParaSite" id="PSAMB.scaffold1767size27995.g14760.t1"/>
    </source>
</evidence>
<dbReference type="PANTHER" id="PTHR24224">
    <property type="entry name" value="CARDIOACCELERATORY PEPTIDE RECEPTOR-RELATED"/>
    <property type="match status" value="1"/>
</dbReference>
<dbReference type="Gene3D" id="1.20.1070.10">
    <property type="entry name" value="Rhodopsin 7-helix transmembrane proteins"/>
    <property type="match status" value="1"/>
</dbReference>
<feature type="transmembrane region" description="Helical" evidence="6">
    <location>
        <begin position="171"/>
        <end position="191"/>
    </location>
</feature>
<evidence type="ECO:0000256" key="6">
    <source>
        <dbReference type="SAM" id="Phobius"/>
    </source>
</evidence>
<dbReference type="InterPro" id="IPR052665">
    <property type="entry name" value="Neuropeptide-GPCR"/>
</dbReference>
<dbReference type="Proteomes" id="UP000887566">
    <property type="component" value="Unplaced"/>
</dbReference>
<reference evidence="9" key="1">
    <citation type="submission" date="2022-11" db="UniProtKB">
        <authorList>
            <consortium name="WormBaseParasite"/>
        </authorList>
    </citation>
    <scope>IDENTIFICATION</scope>
</reference>